<feature type="non-terminal residue" evidence="2">
    <location>
        <position position="51"/>
    </location>
</feature>
<evidence type="ECO:0000313" key="3">
    <source>
        <dbReference type="Proteomes" id="UP001059041"/>
    </source>
</evidence>
<feature type="chain" id="PRO_5040953215" evidence="1">
    <location>
        <begin position="21"/>
        <end position="51"/>
    </location>
</feature>
<keyword evidence="3" id="KW-1185">Reference proteome</keyword>
<gene>
    <name evidence="2" type="ORF">IRJ41_002197</name>
</gene>
<dbReference type="EMBL" id="JAFHDT010000001">
    <property type="protein sequence ID" value="KAI7813817.1"/>
    <property type="molecule type" value="Genomic_DNA"/>
</dbReference>
<dbReference type="AlphaFoldDB" id="A0A9W7X478"/>
<comment type="caution">
    <text evidence="2">The sequence shown here is derived from an EMBL/GenBank/DDBJ whole genome shotgun (WGS) entry which is preliminary data.</text>
</comment>
<evidence type="ECO:0000256" key="1">
    <source>
        <dbReference type="SAM" id="SignalP"/>
    </source>
</evidence>
<accession>A0A9W7X478</accession>
<feature type="non-terminal residue" evidence="2">
    <location>
        <position position="1"/>
    </location>
</feature>
<proteinExistence type="predicted"/>
<protein>
    <submittedName>
        <fullName evidence="2">RNA-binding protein 27</fullName>
    </submittedName>
</protein>
<feature type="signal peptide" evidence="1">
    <location>
        <begin position="1"/>
        <end position="20"/>
    </location>
</feature>
<reference evidence="2" key="1">
    <citation type="submission" date="2021-02" db="EMBL/GenBank/DDBJ databases">
        <title>Comparative genomics reveals that relaxation of natural selection precedes convergent phenotypic evolution of cavefish.</title>
        <authorList>
            <person name="Peng Z."/>
        </authorList>
    </citation>
    <scope>NUCLEOTIDE SEQUENCE</scope>
    <source>
        <tissue evidence="2">Muscle</tissue>
    </source>
</reference>
<evidence type="ECO:0000313" key="2">
    <source>
        <dbReference type="EMBL" id="KAI7813817.1"/>
    </source>
</evidence>
<keyword evidence="1" id="KW-0732">Signal</keyword>
<dbReference type="Proteomes" id="UP001059041">
    <property type="component" value="Linkage Group LG1"/>
</dbReference>
<name>A0A9W7X478_TRIRA</name>
<sequence>RVQALTGSLLLCVGRVPVHSDEAVVQNGGDGPPCLIIGSVLVHWLQVSPEH</sequence>
<organism evidence="2 3">
    <name type="scientific">Triplophysa rosa</name>
    <name type="common">Cave loach</name>
    <dbReference type="NCBI Taxonomy" id="992332"/>
    <lineage>
        <taxon>Eukaryota</taxon>
        <taxon>Metazoa</taxon>
        <taxon>Chordata</taxon>
        <taxon>Craniata</taxon>
        <taxon>Vertebrata</taxon>
        <taxon>Euteleostomi</taxon>
        <taxon>Actinopterygii</taxon>
        <taxon>Neopterygii</taxon>
        <taxon>Teleostei</taxon>
        <taxon>Ostariophysi</taxon>
        <taxon>Cypriniformes</taxon>
        <taxon>Nemacheilidae</taxon>
        <taxon>Triplophysa</taxon>
    </lineage>
</organism>